<accession>A0A454XR57</accession>
<proteinExistence type="predicted"/>
<protein>
    <submittedName>
        <fullName evidence="1">Uncharacterized protein</fullName>
    </submittedName>
</protein>
<name>A0A454XR57_PRIPA</name>
<dbReference type="AlphaFoldDB" id="A0A454XR57"/>
<accession>A0A8R1UBD9</accession>
<sequence length="104" mass="11964">MNTVLLTSLILLISTTYCDDGLKFKLRKELNRKFDSMSETAKTVGVKINAVLDKNISRAEMEKEFDDLTEVVPEKIKLELEKARPTMNGKEITVDQFFEILEIH</sequence>
<evidence type="ECO:0000313" key="2">
    <source>
        <dbReference type="Proteomes" id="UP000005239"/>
    </source>
</evidence>
<keyword evidence="2" id="KW-1185">Reference proteome</keyword>
<evidence type="ECO:0000313" key="1">
    <source>
        <dbReference type="EnsemblMetazoa" id="PPA12573.1"/>
    </source>
</evidence>
<dbReference type="Proteomes" id="UP000005239">
    <property type="component" value="Unassembled WGS sequence"/>
</dbReference>
<dbReference type="EnsemblMetazoa" id="PPA12573.1">
    <property type="protein sequence ID" value="PPA12573.1"/>
    <property type="gene ID" value="WBGene00102127"/>
</dbReference>
<reference evidence="1" key="2">
    <citation type="submission" date="2022-06" db="UniProtKB">
        <authorList>
            <consortium name="EnsemblMetazoa"/>
        </authorList>
    </citation>
    <scope>IDENTIFICATION</scope>
    <source>
        <strain evidence="1">PS312</strain>
    </source>
</reference>
<gene>
    <name evidence="1" type="primary">WBGene00102127</name>
</gene>
<organism evidence="1 2">
    <name type="scientific">Pristionchus pacificus</name>
    <name type="common">Parasitic nematode worm</name>
    <dbReference type="NCBI Taxonomy" id="54126"/>
    <lineage>
        <taxon>Eukaryota</taxon>
        <taxon>Metazoa</taxon>
        <taxon>Ecdysozoa</taxon>
        <taxon>Nematoda</taxon>
        <taxon>Chromadorea</taxon>
        <taxon>Rhabditida</taxon>
        <taxon>Rhabditina</taxon>
        <taxon>Diplogasteromorpha</taxon>
        <taxon>Diplogasteroidea</taxon>
        <taxon>Neodiplogasteridae</taxon>
        <taxon>Pristionchus</taxon>
    </lineage>
</organism>
<reference evidence="2" key="1">
    <citation type="journal article" date="2008" name="Nat. Genet.">
        <title>The Pristionchus pacificus genome provides a unique perspective on nematode lifestyle and parasitism.</title>
        <authorList>
            <person name="Dieterich C."/>
            <person name="Clifton S.W."/>
            <person name="Schuster L.N."/>
            <person name="Chinwalla A."/>
            <person name="Delehaunty K."/>
            <person name="Dinkelacker I."/>
            <person name="Fulton L."/>
            <person name="Fulton R."/>
            <person name="Godfrey J."/>
            <person name="Minx P."/>
            <person name="Mitreva M."/>
            <person name="Roeseler W."/>
            <person name="Tian H."/>
            <person name="Witte H."/>
            <person name="Yang S.P."/>
            <person name="Wilson R.K."/>
            <person name="Sommer R.J."/>
        </authorList>
    </citation>
    <scope>NUCLEOTIDE SEQUENCE [LARGE SCALE GENOMIC DNA]</scope>
    <source>
        <strain evidence="2">PS312</strain>
    </source>
</reference>